<reference evidence="1 2" key="1">
    <citation type="submission" date="2020-09" db="EMBL/GenBank/DDBJ databases">
        <title>Characterization of Paenibacillus peoriae strain ZF390 with broad-spectrum antimicrobial activity as a potential biocontrol agent.</title>
        <authorList>
            <person name="Li L."/>
            <person name="Zhao Y."/>
            <person name="Li B."/>
            <person name="Xie X."/>
        </authorList>
    </citation>
    <scope>NUCLEOTIDE SEQUENCE [LARGE SCALE GENOMIC DNA]</scope>
    <source>
        <strain evidence="1 2">ZF390</strain>
    </source>
</reference>
<evidence type="ECO:0000313" key="2">
    <source>
        <dbReference type="Proteomes" id="UP000516384"/>
    </source>
</evidence>
<gene>
    <name evidence="1" type="ORF">IAQ67_12605</name>
</gene>
<organism evidence="1 2">
    <name type="scientific">Paenibacillus peoriae</name>
    <dbReference type="NCBI Taxonomy" id="59893"/>
    <lineage>
        <taxon>Bacteria</taxon>
        <taxon>Bacillati</taxon>
        <taxon>Bacillota</taxon>
        <taxon>Bacilli</taxon>
        <taxon>Bacillales</taxon>
        <taxon>Paenibacillaceae</taxon>
        <taxon>Paenibacillus</taxon>
    </lineage>
</organism>
<dbReference type="Proteomes" id="UP000516384">
    <property type="component" value="Chromosome"/>
</dbReference>
<dbReference type="RefSeq" id="WP_190299366.1">
    <property type="nucleotide sequence ID" value="NZ_CP061172.1"/>
</dbReference>
<proteinExistence type="predicted"/>
<dbReference type="AlphaFoldDB" id="A0A7H0YFA9"/>
<protein>
    <submittedName>
        <fullName evidence="1">Uncharacterized protein</fullName>
    </submittedName>
</protein>
<accession>A0A7H0YFA9</accession>
<sequence>MRKRQLLIPIAFISLVISSIIVYETVYVSNKEAMKESDFEKVVQTSIIPNLPQAISYQIEGDSFEKVEIHATEEFDQLSMEQKFDLLNKSMNNFDNGHSTVVVKYDMMPENFWGIDLPEIHVITPNDSYTFTSHNELITSSGTFEEDDLNGVNEYKKYRIENIRKFDPWEGMSSVYLKQTSWGLPTEIVRPDNYDSLRPDRKWEMYKWVLKNEYGEIYEIRTAHVTSSGVLSIDIAKYTTKHD</sequence>
<dbReference type="EMBL" id="CP061172">
    <property type="protein sequence ID" value="QNR69767.1"/>
    <property type="molecule type" value="Genomic_DNA"/>
</dbReference>
<evidence type="ECO:0000313" key="1">
    <source>
        <dbReference type="EMBL" id="QNR69767.1"/>
    </source>
</evidence>
<name>A0A7H0YFA9_9BACL</name>